<keyword evidence="2" id="KW-1185">Reference proteome</keyword>
<protein>
    <submittedName>
        <fullName evidence="1">Uncharacterized protein</fullName>
    </submittedName>
</protein>
<dbReference type="AlphaFoldDB" id="A0AAD6HP47"/>
<reference evidence="1" key="2">
    <citation type="submission" date="2023-01" db="EMBL/GenBank/DDBJ databases">
        <authorList>
            <person name="Petersen C."/>
        </authorList>
    </citation>
    <scope>NUCLEOTIDE SEQUENCE</scope>
    <source>
        <strain evidence="1">IBT 17514</strain>
    </source>
</reference>
<dbReference type="EMBL" id="JAQJAN010000005">
    <property type="protein sequence ID" value="KAJ5728424.1"/>
    <property type="molecule type" value="Genomic_DNA"/>
</dbReference>
<dbReference type="Proteomes" id="UP001215712">
    <property type="component" value="Unassembled WGS sequence"/>
</dbReference>
<proteinExistence type="predicted"/>
<sequence>MANNKLKPYVEQLERISCGDEDITEAEKDLLARVRNSSDRQGISYTRLVRTFYSGDSDTKLADILFQSEFDEPVFNNAALYDAGADDGLLSLHNILTRIP</sequence>
<comment type="caution">
    <text evidence="1">The sequence shown here is derived from an EMBL/GenBank/DDBJ whole genome shotgun (WGS) entry which is preliminary data.</text>
</comment>
<gene>
    <name evidence="1" type="ORF">N7493_004754</name>
</gene>
<evidence type="ECO:0000313" key="2">
    <source>
        <dbReference type="Proteomes" id="UP001215712"/>
    </source>
</evidence>
<reference evidence="1" key="1">
    <citation type="journal article" date="2023" name="IMA Fungus">
        <title>Comparative genomic study of the Penicillium genus elucidates a diverse pangenome and 15 lateral gene transfer events.</title>
        <authorList>
            <person name="Petersen C."/>
            <person name="Sorensen T."/>
            <person name="Nielsen M.R."/>
            <person name="Sondergaard T.E."/>
            <person name="Sorensen J.L."/>
            <person name="Fitzpatrick D.A."/>
            <person name="Frisvad J.C."/>
            <person name="Nielsen K.L."/>
        </authorList>
    </citation>
    <scope>NUCLEOTIDE SEQUENCE</scope>
    <source>
        <strain evidence="1">IBT 17514</strain>
    </source>
</reference>
<accession>A0AAD6HP47</accession>
<organism evidence="1 2">
    <name type="scientific">Penicillium malachiteum</name>
    <dbReference type="NCBI Taxonomy" id="1324776"/>
    <lineage>
        <taxon>Eukaryota</taxon>
        <taxon>Fungi</taxon>
        <taxon>Dikarya</taxon>
        <taxon>Ascomycota</taxon>
        <taxon>Pezizomycotina</taxon>
        <taxon>Eurotiomycetes</taxon>
        <taxon>Eurotiomycetidae</taxon>
        <taxon>Eurotiales</taxon>
        <taxon>Aspergillaceae</taxon>
        <taxon>Penicillium</taxon>
    </lineage>
</organism>
<name>A0AAD6HP47_9EURO</name>
<evidence type="ECO:0000313" key="1">
    <source>
        <dbReference type="EMBL" id="KAJ5728424.1"/>
    </source>
</evidence>